<dbReference type="InterPro" id="IPR014030">
    <property type="entry name" value="Ketoacyl_synth_N"/>
</dbReference>
<feature type="domain" description="Carrier" evidence="6">
    <location>
        <begin position="1732"/>
        <end position="1809"/>
    </location>
</feature>
<evidence type="ECO:0000259" key="6">
    <source>
        <dbReference type="PROSITE" id="PS50075"/>
    </source>
</evidence>
<dbReference type="SUPFAM" id="SSF55048">
    <property type="entry name" value="Probable ACP-binding domain of malonyl-CoA ACP transacylase"/>
    <property type="match status" value="1"/>
</dbReference>
<dbReference type="InterPro" id="IPR050091">
    <property type="entry name" value="PKS_NRPS_Biosynth_Enz"/>
</dbReference>
<dbReference type="Gene3D" id="3.40.50.1820">
    <property type="entry name" value="alpha/beta hydrolase"/>
    <property type="match status" value="1"/>
</dbReference>
<evidence type="ECO:0000259" key="8">
    <source>
        <dbReference type="PROSITE" id="PS52019"/>
    </source>
</evidence>
<sequence length="2100" mass="230705">MDSRRIIFFGGQGSRSLSSKSILRQDAQNQSAAVSLLLSSCHAAFLREIIRAQSQESTPTWANFDAPSNPESLLTVPLAHSNNPILQGVCLCVNQLVGYLQYDTTLEKSKQATPIGFCSGMLPAMVLACSDTVEEYIQFSGEAVRLAYWIGYRAAELSHRISGEHWKIQPWALLVSGKSKEVIESYVREFNSVIPELSQIELASRFSKASYSLVGPSHALEAFRSQYISTLSTLDAVHVYALYHGGNKGINALNNVLEDVKRRDILFPSSTTMKRPIWSCHDASLVDAAILSTSSPLEYTLRLILVDTADLYSTCLSVTNTISFSDKDCDIVTVGPGANALLASAFRDISWPGRASWVDIPGALRDANASQTDEFAIVGMSVNFPLGAGKDAFWKVIEDGLNAAQEIPGTRFQVNDYKAESPSSLPPREIQATDGNFLSDPFQFDHEYFGISPREARSMDPQQKLLLQGAAHAMDDAGYVPNGAPSFNPETIGCYIGAATDDYVQNLARHIDVYYSTGTLRAFLSGKISYAYGWSGPSIVIDTACSSSLVSVVMACRALAQGDCTTALAGGVNVITSPDMYLGLSRAHFLSLTGQCKPFDISADGYCRAEGCGLFVIKRLSVAIHEDDRIYGVIKAAEINQSGNASSITHPHGATQQKLFQRLLSRGKIDAKSINVIEAHGTGTQAGDAIETSSIESIFGGSASPVYLTSVKGNIGHAEAASGSAGLAKLLMMLKCSKIPPQVGFNTLNPKLQALVARNIQIPTATSEWDRITPNLPRRALLNNFGAAGSNAALVVEECRLTSHRKDKKYTRRAAYNLILSAKNAHALLDLIDRYCNFLWKKDIAVQDICYTTTARRQKHRYVLSLTGGTIEEIVDQLQRQRPLKSPFVDYKKKHPIIFVISGQGSCYSGMGQQLMLTAPVFKAEIEKCDLVLQQNGFADIIPSKVLDGSFSPSYAKDWFLRSQVACFVLEYALACLWISWSIQPDIVIGHSLGEYAAMVVSGALPLQDALLLVVQRAKLMASMCQVGESTMLVCNTSASSVEQTIADSDLSQLTVACDNSVTDSVVSGPVNQVDQLAKLIKEKGIRCKKLDVPLGFHSSALDVMLPELEAKCEGLYFSTPRIPLGSCFYGRIVQEGDLNPSYPVLQTRGTVRFTELIYSLFKQGEVQKGTFIEVGPSPTTLPMVQTGFPSQDAMFLPSLIKGQDPWTSISHSLQQMSLRYDYIQWRGVFDGTDAQIVDLPDYPFQTDSLYVPFNEPGFEKSISIIPRASRRYNFHLLQDVVSSDSRKGLLTFSTSLESLSKYIEGHSVGGFPLCPASVYHEMVLEAMHYEAGAPDQVALVSDISFGRPLLYSPEMRSSTVHLMIDKTSVAMLERNGGGFTFLSDAVSGSNSEMVVCSGRTAWKPYSDTKAYLRRKAAYAQRKMKPLHRNKSQISILRRNVIYSTIFPRVVAYSKPYQSIKELRVAETNLDGCGTFEVPASVLNRGIASPIFIDTMLHATGFIANSQAKPTDAFICSKVESTVVLYADINSQDTFLIYCSLLDCGDGERIGEALAMTLDGTVVASIEGIHFKRLNLRSFTTYLSRQVGWRTSGDAPRPVVLQPPPTTKPEPISVPNVLDPRSSVVSLISNLCEQPEEAITPDKRLADLGIDSLLRIELSHLLKRQFHDLNTDILIDSETVQEIQRYIANTCGRPPGVSFANEESKKSNSDDSDGISTIIASGTLTSDTELVTTPNDMIDFLMQLVAETFGFSLSDIRSDMTLESLGMDSLMFIEFQEVMRKVSGKALTQDILTPALTINELAEELAADISSPSNDDSGRLIERATNRAFSPQPGEEYFLVHLQQGLDTLPPLILFHDGSGLIEKYKRLAKVGCNVFGVRNPDWTSQPHWARDLKDMARQYAAAIPSIVKAKHVVLGGWSFGGVLAHEVAQQLDKMEYNTLAVILIDSPCPFNHHPLPSQVVDYILGPESLPHSILSIMSSQFQSHTQFLAGYRMQGPVPPARMYAMLHSEQVLDTTRLCGIAYPWLESRQERLLALQQWEDLLGRSLVVYGIPGNHFEPFNDEYVQTVSEKLQAAYELMTTGGARNWKLDDNRFVHLYEP</sequence>
<dbReference type="InterPro" id="IPR001031">
    <property type="entry name" value="Thioesterase"/>
</dbReference>
<dbReference type="InterPro" id="IPR001227">
    <property type="entry name" value="Ac_transferase_dom_sf"/>
</dbReference>
<dbReference type="GO" id="GO:0031177">
    <property type="term" value="F:phosphopantetheine binding"/>
    <property type="evidence" value="ECO:0007669"/>
    <property type="project" value="InterPro"/>
</dbReference>
<dbReference type="InterPro" id="IPR042104">
    <property type="entry name" value="PKS_dehydratase_sf"/>
</dbReference>
<feature type="domain" description="Ketosynthase family 3 (KS3)" evidence="7">
    <location>
        <begin position="372"/>
        <end position="798"/>
    </location>
</feature>
<dbReference type="GO" id="GO:0004312">
    <property type="term" value="F:fatty acid synthase activity"/>
    <property type="evidence" value="ECO:0007669"/>
    <property type="project" value="TreeGrafter"/>
</dbReference>
<dbReference type="PROSITE" id="PS00606">
    <property type="entry name" value="KS3_1"/>
    <property type="match status" value="1"/>
</dbReference>
<dbReference type="Proteomes" id="UP000541154">
    <property type="component" value="Unassembled WGS sequence"/>
</dbReference>
<dbReference type="InterPro" id="IPR016035">
    <property type="entry name" value="Acyl_Trfase/lysoPLipase"/>
</dbReference>
<dbReference type="Pfam" id="PF00550">
    <property type="entry name" value="PP-binding"/>
    <property type="match status" value="2"/>
</dbReference>
<organism evidence="9 10">
    <name type="scientific">Petromyces alliaceus</name>
    <name type="common">Aspergillus alliaceus</name>
    <dbReference type="NCBI Taxonomy" id="209559"/>
    <lineage>
        <taxon>Eukaryota</taxon>
        <taxon>Fungi</taxon>
        <taxon>Dikarya</taxon>
        <taxon>Ascomycota</taxon>
        <taxon>Pezizomycotina</taxon>
        <taxon>Eurotiomycetes</taxon>
        <taxon>Eurotiomycetidae</taxon>
        <taxon>Eurotiales</taxon>
        <taxon>Aspergillaceae</taxon>
        <taxon>Aspergillus</taxon>
        <taxon>Aspergillus subgen. Circumdati</taxon>
    </lineage>
</organism>
<dbReference type="PROSITE" id="PS52019">
    <property type="entry name" value="PKS_MFAS_DH"/>
    <property type="match status" value="1"/>
</dbReference>
<dbReference type="GO" id="GO:0004315">
    <property type="term" value="F:3-oxoacyl-[acyl-carrier-protein] synthase activity"/>
    <property type="evidence" value="ECO:0007669"/>
    <property type="project" value="InterPro"/>
</dbReference>
<dbReference type="InterPro" id="IPR014031">
    <property type="entry name" value="Ketoacyl_synth_C"/>
</dbReference>
<reference evidence="9 10" key="1">
    <citation type="submission" date="2019-04" db="EMBL/GenBank/DDBJ databases">
        <title>Aspergillus burnettii sp. nov., novel species from soil in southeast Queensland.</title>
        <authorList>
            <person name="Gilchrist C.L.M."/>
            <person name="Pitt J.I."/>
            <person name="Lange L."/>
            <person name="Lacey H.J."/>
            <person name="Vuong D."/>
            <person name="Midgley D.J."/>
            <person name="Greenfield P."/>
            <person name="Bradbury M."/>
            <person name="Lacey E."/>
            <person name="Busk P.K."/>
            <person name="Pilgaard B."/>
            <person name="Chooi Y.H."/>
            <person name="Piggott A.M."/>
        </authorList>
    </citation>
    <scope>NUCLEOTIDE SEQUENCE [LARGE SCALE GENOMIC DNA]</scope>
    <source>
        <strain evidence="9 10">FRR 5400</strain>
    </source>
</reference>
<gene>
    <name evidence="9" type="ORF">ETB97_012739</name>
</gene>
<dbReference type="Pfam" id="PF00109">
    <property type="entry name" value="ketoacyl-synt"/>
    <property type="match status" value="1"/>
</dbReference>
<dbReference type="InterPro" id="IPR018201">
    <property type="entry name" value="Ketoacyl_synth_AS"/>
</dbReference>
<evidence type="ECO:0000313" key="10">
    <source>
        <dbReference type="Proteomes" id="UP000541154"/>
    </source>
</evidence>
<dbReference type="SUPFAM" id="SSF47336">
    <property type="entry name" value="ACP-like"/>
    <property type="match status" value="2"/>
</dbReference>
<dbReference type="GO" id="GO:0006633">
    <property type="term" value="P:fatty acid biosynthetic process"/>
    <property type="evidence" value="ECO:0007669"/>
    <property type="project" value="InterPro"/>
</dbReference>
<dbReference type="PROSITE" id="PS50075">
    <property type="entry name" value="CARRIER"/>
    <property type="match status" value="2"/>
</dbReference>
<evidence type="ECO:0000256" key="3">
    <source>
        <dbReference type="ARBA" id="ARBA00022679"/>
    </source>
</evidence>
<dbReference type="CDD" id="cd00833">
    <property type="entry name" value="PKS"/>
    <property type="match status" value="1"/>
</dbReference>
<dbReference type="Pfam" id="PF21089">
    <property type="entry name" value="PKS_DH_N"/>
    <property type="match status" value="1"/>
</dbReference>
<dbReference type="Gene3D" id="3.30.70.3290">
    <property type="match status" value="1"/>
</dbReference>
<dbReference type="Pfam" id="PF16073">
    <property type="entry name" value="SAT"/>
    <property type="match status" value="1"/>
</dbReference>
<dbReference type="Pfam" id="PF02801">
    <property type="entry name" value="Ketoacyl-synt_C"/>
    <property type="match status" value="1"/>
</dbReference>
<dbReference type="InterPro" id="IPR020841">
    <property type="entry name" value="PKS_Beta-ketoAc_synthase_dom"/>
</dbReference>
<protein>
    <recommendedName>
        <fullName evidence="11">Polyketide synthase</fullName>
    </recommendedName>
</protein>
<dbReference type="InterPro" id="IPR036736">
    <property type="entry name" value="ACP-like_sf"/>
</dbReference>
<dbReference type="InterPro" id="IPR029058">
    <property type="entry name" value="AB_hydrolase_fold"/>
</dbReference>
<evidence type="ECO:0000259" key="7">
    <source>
        <dbReference type="PROSITE" id="PS52004"/>
    </source>
</evidence>
<dbReference type="SMART" id="SM00823">
    <property type="entry name" value="PKS_PP"/>
    <property type="match status" value="2"/>
</dbReference>
<name>A0A8H6A4U3_PETAA</name>
<feature type="region of interest" description="C-terminal hotdog fold" evidence="4">
    <location>
        <begin position="1434"/>
        <end position="1580"/>
    </location>
</feature>
<dbReference type="SUPFAM" id="SSF53474">
    <property type="entry name" value="alpha/beta-Hydrolases"/>
    <property type="match status" value="1"/>
</dbReference>
<dbReference type="InterPro" id="IPR030918">
    <property type="entry name" value="PT_fungal_PKS"/>
</dbReference>
<dbReference type="Pfam" id="PF00698">
    <property type="entry name" value="Acyl_transf_1"/>
    <property type="match status" value="1"/>
</dbReference>
<keyword evidence="1" id="KW-0596">Phosphopantetheine</keyword>
<feature type="active site" description="Proton acceptor; for dehydratase activity" evidence="4">
    <location>
        <position position="1307"/>
    </location>
</feature>
<dbReference type="InterPro" id="IPR016039">
    <property type="entry name" value="Thiolase-like"/>
</dbReference>
<dbReference type="InterPro" id="IPR049552">
    <property type="entry name" value="PKS_DH_N"/>
</dbReference>
<evidence type="ECO:0008006" key="11">
    <source>
        <dbReference type="Google" id="ProtNLM"/>
    </source>
</evidence>
<feature type="region of interest" description="N-terminal hotdog fold" evidence="4">
    <location>
        <begin position="1276"/>
        <end position="1408"/>
    </location>
</feature>
<dbReference type="InterPro" id="IPR032088">
    <property type="entry name" value="SAT"/>
</dbReference>
<dbReference type="PANTHER" id="PTHR43775:SF37">
    <property type="entry name" value="SI:DKEY-61P9.11"/>
    <property type="match status" value="1"/>
</dbReference>
<feature type="active site" description="Proton donor; for dehydratase activity" evidence="4">
    <location>
        <position position="1494"/>
    </location>
</feature>
<keyword evidence="10" id="KW-1185">Reference proteome</keyword>
<feature type="region of interest" description="Disordered" evidence="5">
    <location>
        <begin position="1594"/>
        <end position="1614"/>
    </location>
</feature>
<dbReference type="Gene3D" id="3.40.366.10">
    <property type="entry name" value="Malonyl-Coenzyme A Acyl Carrier Protein, domain 2"/>
    <property type="match status" value="2"/>
</dbReference>
<evidence type="ECO:0000256" key="2">
    <source>
        <dbReference type="ARBA" id="ARBA00022553"/>
    </source>
</evidence>
<keyword evidence="2" id="KW-0597">Phosphoprotein</keyword>
<evidence type="ECO:0000256" key="4">
    <source>
        <dbReference type="PROSITE-ProRule" id="PRU01363"/>
    </source>
</evidence>
<dbReference type="Pfam" id="PF00975">
    <property type="entry name" value="Thioesterase"/>
    <property type="match status" value="1"/>
</dbReference>
<accession>A0A8H6A4U3</accession>
<dbReference type="InterPro" id="IPR049900">
    <property type="entry name" value="PKS_mFAS_DH"/>
</dbReference>
<dbReference type="SUPFAM" id="SSF52151">
    <property type="entry name" value="FabD/lysophospholipase-like"/>
    <property type="match status" value="1"/>
</dbReference>
<dbReference type="InterPro" id="IPR014043">
    <property type="entry name" value="Acyl_transferase_dom"/>
</dbReference>
<feature type="domain" description="Carrier" evidence="6">
    <location>
        <begin position="1615"/>
        <end position="1691"/>
    </location>
</feature>
<evidence type="ECO:0000256" key="1">
    <source>
        <dbReference type="ARBA" id="ARBA00022450"/>
    </source>
</evidence>
<dbReference type="SMART" id="SM00825">
    <property type="entry name" value="PKS_KS"/>
    <property type="match status" value="1"/>
</dbReference>
<evidence type="ECO:0000313" key="9">
    <source>
        <dbReference type="EMBL" id="KAF5861652.1"/>
    </source>
</evidence>
<keyword evidence="3" id="KW-0808">Transferase</keyword>
<evidence type="ECO:0000256" key="5">
    <source>
        <dbReference type="SAM" id="MobiDB-lite"/>
    </source>
</evidence>
<dbReference type="GO" id="GO:0044550">
    <property type="term" value="P:secondary metabolite biosynthetic process"/>
    <property type="evidence" value="ECO:0007669"/>
    <property type="project" value="TreeGrafter"/>
</dbReference>
<dbReference type="SMART" id="SM00827">
    <property type="entry name" value="PKS_AT"/>
    <property type="match status" value="1"/>
</dbReference>
<dbReference type="InterPro" id="IPR009081">
    <property type="entry name" value="PP-bd_ACP"/>
</dbReference>
<dbReference type="PANTHER" id="PTHR43775">
    <property type="entry name" value="FATTY ACID SYNTHASE"/>
    <property type="match status" value="1"/>
</dbReference>
<dbReference type="Gene3D" id="3.40.47.10">
    <property type="match status" value="1"/>
</dbReference>
<dbReference type="Pfam" id="PF22621">
    <property type="entry name" value="CurL-like_PKS_C"/>
    <property type="match status" value="1"/>
</dbReference>
<dbReference type="InterPro" id="IPR020806">
    <property type="entry name" value="PKS_PP-bd"/>
</dbReference>
<dbReference type="InterPro" id="IPR016036">
    <property type="entry name" value="Malonyl_transacylase_ACP-bd"/>
</dbReference>
<dbReference type="EMBL" id="SPNV01000094">
    <property type="protein sequence ID" value="KAF5861652.1"/>
    <property type="molecule type" value="Genomic_DNA"/>
</dbReference>
<feature type="domain" description="PKS/mFAS DH" evidence="8">
    <location>
        <begin position="1276"/>
        <end position="1580"/>
    </location>
</feature>
<dbReference type="NCBIfam" id="TIGR04532">
    <property type="entry name" value="PT_fungal_PKS"/>
    <property type="match status" value="1"/>
</dbReference>
<dbReference type="PROSITE" id="PS52004">
    <property type="entry name" value="KS3_2"/>
    <property type="match status" value="1"/>
</dbReference>
<comment type="caution">
    <text evidence="9">The sequence shown here is derived from an EMBL/GenBank/DDBJ whole genome shotgun (WGS) entry which is preliminary data.</text>
</comment>
<proteinExistence type="predicted"/>
<dbReference type="Gene3D" id="1.10.1200.10">
    <property type="entry name" value="ACP-like"/>
    <property type="match status" value="2"/>
</dbReference>
<dbReference type="SUPFAM" id="SSF53901">
    <property type="entry name" value="Thiolase-like"/>
    <property type="match status" value="1"/>
</dbReference>
<dbReference type="Gene3D" id="3.10.129.110">
    <property type="entry name" value="Polyketide synthase dehydratase"/>
    <property type="match status" value="1"/>
</dbReference>